<dbReference type="HAMAP" id="MF_00283">
    <property type="entry name" value="Phe_tRNA_synth_beta1"/>
    <property type="match status" value="1"/>
</dbReference>
<comment type="subcellular location">
    <subcellularLocation>
        <location evidence="1 15">Cytoplasm</location>
    </subcellularLocation>
</comment>
<dbReference type="SUPFAM" id="SSF54991">
    <property type="entry name" value="Anticodon-binding domain of PheRS"/>
    <property type="match status" value="1"/>
</dbReference>
<dbReference type="SUPFAM" id="SSF55681">
    <property type="entry name" value="Class II aaRS and biotin synthetases"/>
    <property type="match status" value="1"/>
</dbReference>
<dbReference type="InterPro" id="IPR041616">
    <property type="entry name" value="PheRS_beta_core"/>
</dbReference>
<keyword evidence="12 15" id="KW-0648">Protein biosynthesis</keyword>
<keyword evidence="4 15" id="KW-0963">Cytoplasm</keyword>
<evidence type="ECO:0000256" key="13">
    <source>
        <dbReference type="ARBA" id="ARBA00023146"/>
    </source>
</evidence>
<name>A0A173WXZ1_9FIRM</name>
<dbReference type="NCBIfam" id="NF045760">
    <property type="entry name" value="YtpR"/>
    <property type="match status" value="1"/>
</dbReference>
<evidence type="ECO:0000256" key="12">
    <source>
        <dbReference type="ARBA" id="ARBA00022917"/>
    </source>
</evidence>
<dbReference type="FunFam" id="3.30.56.10:FF:000002">
    <property type="entry name" value="Phenylalanine--tRNA ligase beta subunit"/>
    <property type="match status" value="1"/>
</dbReference>
<feature type="domain" description="B5" evidence="19">
    <location>
        <begin position="409"/>
        <end position="485"/>
    </location>
</feature>
<dbReference type="SMART" id="SM00874">
    <property type="entry name" value="B5"/>
    <property type="match status" value="1"/>
</dbReference>
<dbReference type="SUPFAM" id="SSF50249">
    <property type="entry name" value="Nucleic acid-binding proteins"/>
    <property type="match status" value="1"/>
</dbReference>
<evidence type="ECO:0000256" key="14">
    <source>
        <dbReference type="ARBA" id="ARBA00049255"/>
    </source>
</evidence>
<comment type="catalytic activity">
    <reaction evidence="14 15">
        <text>tRNA(Phe) + L-phenylalanine + ATP = L-phenylalanyl-tRNA(Phe) + AMP + diphosphate + H(+)</text>
        <dbReference type="Rhea" id="RHEA:19413"/>
        <dbReference type="Rhea" id="RHEA-COMP:9668"/>
        <dbReference type="Rhea" id="RHEA-COMP:9699"/>
        <dbReference type="ChEBI" id="CHEBI:15378"/>
        <dbReference type="ChEBI" id="CHEBI:30616"/>
        <dbReference type="ChEBI" id="CHEBI:33019"/>
        <dbReference type="ChEBI" id="CHEBI:58095"/>
        <dbReference type="ChEBI" id="CHEBI:78442"/>
        <dbReference type="ChEBI" id="CHEBI:78531"/>
        <dbReference type="ChEBI" id="CHEBI:456215"/>
        <dbReference type="EC" id="6.1.1.20"/>
    </reaction>
</comment>
<dbReference type="STRING" id="187979.ERS852385_00461"/>
<dbReference type="InterPro" id="IPR045060">
    <property type="entry name" value="Phe-tRNA-ligase_IIc_bsu"/>
</dbReference>
<dbReference type="Pfam" id="PF03147">
    <property type="entry name" value="FDX-ACB"/>
    <property type="match status" value="1"/>
</dbReference>
<dbReference type="GO" id="GO:0016740">
    <property type="term" value="F:transferase activity"/>
    <property type="evidence" value="ECO:0007669"/>
    <property type="project" value="UniProtKB-ARBA"/>
</dbReference>
<dbReference type="InterPro" id="IPR004532">
    <property type="entry name" value="Phe-tRNA-ligase_IIc_bsu_bact"/>
</dbReference>
<accession>A0A173WXZ1</accession>
<dbReference type="Gene3D" id="3.30.56.10">
    <property type="match status" value="2"/>
</dbReference>
<dbReference type="FunFam" id="3.50.40.10:FF:000001">
    <property type="entry name" value="Phenylalanine--tRNA ligase beta subunit"/>
    <property type="match status" value="1"/>
</dbReference>
<dbReference type="NCBIfam" id="TIGR00472">
    <property type="entry name" value="pheT_bact"/>
    <property type="match status" value="1"/>
</dbReference>
<gene>
    <name evidence="15 20" type="primary">pheT</name>
    <name evidence="20" type="ORF">ERS852385_00461</name>
</gene>
<evidence type="ECO:0000256" key="1">
    <source>
        <dbReference type="ARBA" id="ARBA00004496"/>
    </source>
</evidence>
<keyword evidence="7 15" id="KW-0479">Metal-binding</keyword>
<evidence type="ECO:0000256" key="8">
    <source>
        <dbReference type="ARBA" id="ARBA00022741"/>
    </source>
</evidence>
<keyword evidence="6 15" id="KW-0436">Ligase</keyword>
<dbReference type="SMART" id="SM00896">
    <property type="entry name" value="FDX-ACB"/>
    <property type="match status" value="1"/>
</dbReference>
<keyword evidence="11 16" id="KW-0694">RNA-binding</keyword>
<dbReference type="InterPro" id="IPR002547">
    <property type="entry name" value="tRNA-bd_dom"/>
</dbReference>
<feature type="domain" description="TRNA-binding" evidence="17">
    <location>
        <begin position="39"/>
        <end position="154"/>
    </location>
</feature>
<evidence type="ECO:0000256" key="5">
    <source>
        <dbReference type="ARBA" id="ARBA00022555"/>
    </source>
</evidence>
<dbReference type="Pfam" id="PF03484">
    <property type="entry name" value="B5"/>
    <property type="match status" value="1"/>
</dbReference>
<dbReference type="Gene3D" id="3.30.930.10">
    <property type="entry name" value="Bira Bifunctional Protein, Domain 2"/>
    <property type="match status" value="1"/>
</dbReference>
<evidence type="ECO:0000256" key="4">
    <source>
        <dbReference type="ARBA" id="ARBA00022490"/>
    </source>
</evidence>
<dbReference type="GO" id="GO:0009328">
    <property type="term" value="C:phenylalanine-tRNA ligase complex"/>
    <property type="evidence" value="ECO:0007669"/>
    <property type="project" value="TreeGrafter"/>
</dbReference>
<evidence type="ECO:0000256" key="9">
    <source>
        <dbReference type="ARBA" id="ARBA00022840"/>
    </source>
</evidence>
<keyword evidence="8 15" id="KW-0547">Nucleotide-binding</keyword>
<evidence type="ECO:0000256" key="2">
    <source>
        <dbReference type="ARBA" id="ARBA00008653"/>
    </source>
</evidence>
<evidence type="ECO:0000256" key="6">
    <source>
        <dbReference type="ARBA" id="ARBA00022598"/>
    </source>
</evidence>
<dbReference type="PROSITE" id="PS51447">
    <property type="entry name" value="FDX_ACB"/>
    <property type="match status" value="1"/>
</dbReference>
<dbReference type="Pfam" id="PF03483">
    <property type="entry name" value="B3_4"/>
    <property type="match status" value="1"/>
</dbReference>
<dbReference type="InterPro" id="IPR036690">
    <property type="entry name" value="Fdx_antiC-bd_sf"/>
</dbReference>
<dbReference type="GO" id="GO:0004826">
    <property type="term" value="F:phenylalanine-tRNA ligase activity"/>
    <property type="evidence" value="ECO:0007669"/>
    <property type="project" value="UniProtKB-UniRule"/>
</dbReference>
<dbReference type="RefSeq" id="WP_055160214.1">
    <property type="nucleotide sequence ID" value="NZ_CABIWZ010000001.1"/>
</dbReference>
<dbReference type="EMBL" id="CYYU01000001">
    <property type="protein sequence ID" value="CUN44361.1"/>
    <property type="molecule type" value="Genomic_DNA"/>
</dbReference>
<comment type="cofactor">
    <cofactor evidence="15">
        <name>Mg(2+)</name>
        <dbReference type="ChEBI" id="CHEBI:18420"/>
    </cofactor>
    <text evidence="15">Binds 2 magnesium ions per tetramer.</text>
</comment>
<dbReference type="FunFam" id="2.40.50.140:FF:000045">
    <property type="entry name" value="Phenylalanine--tRNA ligase beta subunit"/>
    <property type="match status" value="1"/>
</dbReference>
<keyword evidence="13 15" id="KW-0030">Aminoacyl-tRNA synthetase</keyword>
<comment type="similarity">
    <text evidence="2 15">Belongs to the phenylalanyl-tRNA synthetase beta subunit family. Type 1 subfamily.</text>
</comment>
<keyword evidence="21" id="KW-1185">Reference proteome</keyword>
<dbReference type="EC" id="6.1.1.20" evidence="15"/>
<sequence length="811" mass="89517">MQVSIKWLKDYIDFDWSAEELADRFTMAGVPVENVIRADEGLDKVVTGRIEKLTKHPDSDHLQICQMNVGEKELVQIITGAQNVAEGQVVPVAMIGAHLPNGLHIKKGKLRGLPSNGMLCSAGELHLDLTKLTEEEKDGIYILPEGTPVGVPAKDVLGLDDVVLEFELTANRGDCFSVIGLVREIAVLTGNKPKWPVIACKEDDEAKAADMVSVGIEARDLCDRFSARVIKNVKIGPSPEWMQQRLEGAGIRAINNVVDVTNFVMIELGQPMHAYDYDEITGHTLTARLAKAGENLHTLDDSSRLAKGTELVIADAEHPAGLAGIMGGLETEVTEKTRTVVLEAASFNGPSIRRTARACGLHSEASGRFERGVDVTNTPRALERACQLLQDMGACTVTQGVVDCYPDKKQPVTIDYTTDEINRRLGTAIPGEEMVKILTSLGFEVEAKGNESYHVTVPSWRNDCTYMEDLSEEVARIYGFDNIVSTTPFGRMVQGKQSAKQNFVDKIKHTLTSLGMTEELSFAFTSTDLFDKLLVPEDSPLRQAIPILNPLTDEAPLVRTCLLTSIMENAVRNFSRKNNDIKLFDVAPVFLPKQLPLTELPEERLKVAGLITGRREEVGWNQGNEMVDFFDMKGIVEELFRALGISKYTVEAGEHFAMHPGKTALFKKGREVIASVGELHPQAAENFGIKQKVYLFEMDLEVLMKYTGKSFHFESLPKYPAIARDLAIVVDEDVASADIERVIAKNGGKHFKDVTLFDVYTGEHVAKGKKSMAFNLQFQSKDKTLTDEEADAAFKNILKAVEKHFAAELRA</sequence>
<dbReference type="Pfam" id="PF01588">
    <property type="entry name" value="tRNA_bind"/>
    <property type="match status" value="1"/>
</dbReference>
<dbReference type="Gene3D" id="3.50.40.10">
    <property type="entry name" value="Phenylalanyl-trna Synthetase, Chain B, domain 3"/>
    <property type="match status" value="1"/>
</dbReference>
<dbReference type="CDD" id="cd02796">
    <property type="entry name" value="tRNA_bind_bactPheRS"/>
    <property type="match status" value="1"/>
</dbReference>
<evidence type="ECO:0000259" key="17">
    <source>
        <dbReference type="PROSITE" id="PS50886"/>
    </source>
</evidence>
<evidence type="ECO:0000256" key="3">
    <source>
        <dbReference type="ARBA" id="ARBA00011209"/>
    </source>
</evidence>
<evidence type="ECO:0000313" key="21">
    <source>
        <dbReference type="Proteomes" id="UP000095546"/>
    </source>
</evidence>
<dbReference type="InterPro" id="IPR005147">
    <property type="entry name" value="tRNA_synthase_B5-dom"/>
</dbReference>
<dbReference type="InterPro" id="IPR005121">
    <property type="entry name" value="Fdx_antiC-bd"/>
</dbReference>
<evidence type="ECO:0000256" key="16">
    <source>
        <dbReference type="PROSITE-ProRule" id="PRU00209"/>
    </source>
</evidence>
<dbReference type="InterPro" id="IPR020825">
    <property type="entry name" value="Phe-tRNA_synthase-like_B3/B4"/>
</dbReference>
<reference evidence="20 21" key="1">
    <citation type="submission" date="2015-09" db="EMBL/GenBank/DDBJ databases">
        <authorList>
            <consortium name="Pathogen Informatics"/>
        </authorList>
    </citation>
    <scope>NUCLEOTIDE SEQUENCE [LARGE SCALE GENOMIC DNA]</scope>
    <source>
        <strain evidence="20 21">2789STDY5608828</strain>
    </source>
</reference>
<dbReference type="eggNOG" id="COG0072">
    <property type="taxonomic scope" value="Bacteria"/>
</dbReference>
<dbReference type="InterPro" id="IPR012340">
    <property type="entry name" value="NA-bd_OB-fold"/>
</dbReference>
<keyword evidence="9 15" id="KW-0067">ATP-binding</keyword>
<protein>
    <recommendedName>
        <fullName evidence="15">Phenylalanine--tRNA ligase beta subunit</fullName>
        <ecNumber evidence="15">6.1.1.20</ecNumber>
    </recommendedName>
    <alternativeName>
        <fullName evidence="15">Phenylalanyl-tRNA synthetase beta subunit</fullName>
        <shortName evidence="15">PheRS</shortName>
    </alternativeName>
</protein>
<dbReference type="Pfam" id="PF17759">
    <property type="entry name" value="tRNA_synthFbeta"/>
    <property type="match status" value="1"/>
</dbReference>
<keyword evidence="5 16" id="KW-0820">tRNA-binding</keyword>
<dbReference type="SMART" id="SM00873">
    <property type="entry name" value="B3_4"/>
    <property type="match status" value="1"/>
</dbReference>
<evidence type="ECO:0000256" key="10">
    <source>
        <dbReference type="ARBA" id="ARBA00022842"/>
    </source>
</evidence>
<evidence type="ECO:0000256" key="11">
    <source>
        <dbReference type="ARBA" id="ARBA00022884"/>
    </source>
</evidence>
<dbReference type="PROSITE" id="PS50886">
    <property type="entry name" value="TRBD"/>
    <property type="match status" value="1"/>
</dbReference>
<dbReference type="FunFam" id="3.30.70.380:FF:000001">
    <property type="entry name" value="Phenylalanine--tRNA ligase beta subunit"/>
    <property type="match status" value="1"/>
</dbReference>
<organism evidence="20 21">
    <name type="scientific">Mitsuokella jalaludinii</name>
    <dbReference type="NCBI Taxonomy" id="187979"/>
    <lineage>
        <taxon>Bacteria</taxon>
        <taxon>Bacillati</taxon>
        <taxon>Bacillota</taxon>
        <taxon>Negativicutes</taxon>
        <taxon>Selenomonadales</taxon>
        <taxon>Selenomonadaceae</taxon>
        <taxon>Mitsuokella</taxon>
    </lineage>
</organism>
<dbReference type="PANTHER" id="PTHR10947">
    <property type="entry name" value="PHENYLALANYL-TRNA SYNTHETASE BETA CHAIN AND LEUCINE-RICH REPEAT-CONTAINING PROTEIN 47"/>
    <property type="match status" value="1"/>
</dbReference>
<dbReference type="CDD" id="cd00769">
    <property type="entry name" value="PheRS_beta_core"/>
    <property type="match status" value="1"/>
</dbReference>
<dbReference type="InterPro" id="IPR005146">
    <property type="entry name" value="B3/B4_tRNA-bd"/>
</dbReference>
<dbReference type="Gene3D" id="3.30.70.380">
    <property type="entry name" value="Ferrodoxin-fold anticodon-binding domain"/>
    <property type="match status" value="1"/>
</dbReference>
<evidence type="ECO:0000256" key="7">
    <source>
        <dbReference type="ARBA" id="ARBA00022723"/>
    </source>
</evidence>
<dbReference type="GO" id="GO:0005524">
    <property type="term" value="F:ATP binding"/>
    <property type="evidence" value="ECO:0007669"/>
    <property type="project" value="UniProtKB-UniRule"/>
</dbReference>
<feature type="domain" description="FDX-ACB" evidence="18">
    <location>
        <begin position="717"/>
        <end position="810"/>
    </location>
</feature>
<dbReference type="Gene3D" id="2.40.50.140">
    <property type="entry name" value="Nucleic acid-binding proteins"/>
    <property type="match status" value="1"/>
</dbReference>
<dbReference type="Proteomes" id="UP000095546">
    <property type="component" value="Unassembled WGS sequence"/>
</dbReference>
<dbReference type="SUPFAM" id="SSF56037">
    <property type="entry name" value="PheT/TilS domain"/>
    <property type="match status" value="1"/>
</dbReference>
<dbReference type="InterPro" id="IPR045864">
    <property type="entry name" value="aa-tRNA-synth_II/BPL/LPL"/>
</dbReference>
<feature type="binding site" evidence="15">
    <location>
        <position position="473"/>
    </location>
    <ligand>
        <name>Mg(2+)</name>
        <dbReference type="ChEBI" id="CHEBI:18420"/>
        <note>shared with alpha subunit</note>
    </ligand>
</feature>
<evidence type="ECO:0000256" key="15">
    <source>
        <dbReference type="HAMAP-Rule" id="MF_00283"/>
    </source>
</evidence>
<comment type="subunit">
    <text evidence="3 15">Tetramer of two alpha and two beta subunits.</text>
</comment>
<dbReference type="InterPro" id="IPR033714">
    <property type="entry name" value="tRNA_bind_bactPheRS"/>
</dbReference>
<keyword evidence="10 15" id="KW-0460">Magnesium</keyword>
<feature type="binding site" evidence="15">
    <location>
        <position position="472"/>
    </location>
    <ligand>
        <name>Mg(2+)</name>
        <dbReference type="ChEBI" id="CHEBI:18420"/>
        <note>shared with alpha subunit</note>
    </ligand>
</feature>
<dbReference type="GO" id="GO:0140096">
    <property type="term" value="F:catalytic activity, acting on a protein"/>
    <property type="evidence" value="ECO:0007669"/>
    <property type="project" value="UniProtKB-ARBA"/>
</dbReference>
<dbReference type="GO" id="GO:0000287">
    <property type="term" value="F:magnesium ion binding"/>
    <property type="evidence" value="ECO:0007669"/>
    <property type="project" value="UniProtKB-UniRule"/>
</dbReference>
<dbReference type="GO" id="GO:0006432">
    <property type="term" value="P:phenylalanyl-tRNA aminoacylation"/>
    <property type="evidence" value="ECO:0007669"/>
    <property type="project" value="UniProtKB-UniRule"/>
</dbReference>
<evidence type="ECO:0000259" key="19">
    <source>
        <dbReference type="PROSITE" id="PS51483"/>
    </source>
</evidence>
<evidence type="ECO:0000313" key="20">
    <source>
        <dbReference type="EMBL" id="CUN44361.1"/>
    </source>
</evidence>
<dbReference type="OrthoDB" id="9805455at2"/>
<feature type="binding site" evidence="15">
    <location>
        <position position="469"/>
    </location>
    <ligand>
        <name>Mg(2+)</name>
        <dbReference type="ChEBI" id="CHEBI:18420"/>
        <note>shared with alpha subunit</note>
    </ligand>
</feature>
<dbReference type="InterPro" id="IPR009061">
    <property type="entry name" value="DNA-bd_dom_put_sf"/>
</dbReference>
<dbReference type="PROSITE" id="PS51483">
    <property type="entry name" value="B5"/>
    <property type="match status" value="1"/>
</dbReference>
<dbReference type="AlphaFoldDB" id="A0A173WXZ1"/>
<feature type="binding site" evidence="15">
    <location>
        <position position="463"/>
    </location>
    <ligand>
        <name>Mg(2+)</name>
        <dbReference type="ChEBI" id="CHEBI:18420"/>
        <note>shared with alpha subunit</note>
    </ligand>
</feature>
<evidence type="ECO:0000259" key="18">
    <source>
        <dbReference type="PROSITE" id="PS51447"/>
    </source>
</evidence>
<dbReference type="SUPFAM" id="SSF46955">
    <property type="entry name" value="Putative DNA-binding domain"/>
    <property type="match status" value="1"/>
</dbReference>
<dbReference type="GO" id="GO:0000049">
    <property type="term" value="F:tRNA binding"/>
    <property type="evidence" value="ECO:0007669"/>
    <property type="project" value="UniProtKB-UniRule"/>
</dbReference>
<dbReference type="PANTHER" id="PTHR10947:SF0">
    <property type="entry name" value="PHENYLALANINE--TRNA LIGASE BETA SUBUNIT"/>
    <property type="match status" value="1"/>
</dbReference>
<proteinExistence type="inferred from homology"/>